<evidence type="ECO:0000313" key="1">
    <source>
        <dbReference type="EMBL" id="WOL02668.1"/>
    </source>
</evidence>
<name>A0AAQ3QB71_9LILI</name>
<organism evidence="1 2">
    <name type="scientific">Canna indica</name>
    <name type="common">Indian-shot</name>
    <dbReference type="NCBI Taxonomy" id="4628"/>
    <lineage>
        <taxon>Eukaryota</taxon>
        <taxon>Viridiplantae</taxon>
        <taxon>Streptophyta</taxon>
        <taxon>Embryophyta</taxon>
        <taxon>Tracheophyta</taxon>
        <taxon>Spermatophyta</taxon>
        <taxon>Magnoliopsida</taxon>
        <taxon>Liliopsida</taxon>
        <taxon>Zingiberales</taxon>
        <taxon>Cannaceae</taxon>
        <taxon>Canna</taxon>
    </lineage>
</organism>
<protein>
    <submittedName>
        <fullName evidence="1">Uncharacterized protein</fullName>
    </submittedName>
</protein>
<dbReference type="AlphaFoldDB" id="A0AAQ3QB71"/>
<sequence length="169" mass="17857">MVLQIHCNAKPSLSPPLTSPTALLSDEDNVAVESLATAMDSEMNLSSSSSVDIHLADHDSLLAATSSLGQIFHRRREHDAARVGTLQHALATAVTAPLASVNITGRQASTPKIQGNIYLTLMDVLVITIGKVVVAAPEVEWRKVQHVQLTAVINAGFDSGQRGTVTSAE</sequence>
<evidence type="ECO:0000313" key="2">
    <source>
        <dbReference type="Proteomes" id="UP001327560"/>
    </source>
</evidence>
<proteinExistence type="predicted"/>
<accession>A0AAQ3QB71</accession>
<keyword evidence="2" id="KW-1185">Reference proteome</keyword>
<gene>
    <name evidence="1" type="ORF">Cni_G11387</name>
</gene>
<reference evidence="1 2" key="1">
    <citation type="submission" date="2023-10" db="EMBL/GenBank/DDBJ databases">
        <title>Chromosome-scale genome assembly provides insights into flower coloration mechanisms of Canna indica.</title>
        <authorList>
            <person name="Li C."/>
        </authorList>
    </citation>
    <scope>NUCLEOTIDE SEQUENCE [LARGE SCALE GENOMIC DNA]</scope>
    <source>
        <tissue evidence="1">Flower</tissue>
    </source>
</reference>
<dbReference type="Proteomes" id="UP001327560">
    <property type="component" value="Chromosome 3"/>
</dbReference>
<dbReference type="EMBL" id="CP136892">
    <property type="protein sequence ID" value="WOL02668.1"/>
    <property type="molecule type" value="Genomic_DNA"/>
</dbReference>